<feature type="compositionally biased region" description="Polar residues" evidence="2">
    <location>
        <begin position="88"/>
        <end position="97"/>
    </location>
</feature>
<feature type="region of interest" description="Disordered" evidence="2">
    <location>
        <begin position="352"/>
        <end position="402"/>
    </location>
</feature>
<feature type="region of interest" description="Disordered" evidence="2">
    <location>
        <begin position="151"/>
        <end position="170"/>
    </location>
</feature>
<name>A0AAN7UAB7_9MYCE</name>
<feature type="compositionally biased region" description="Polar residues" evidence="2">
    <location>
        <begin position="20"/>
        <end position="30"/>
    </location>
</feature>
<dbReference type="Gene3D" id="1.10.20.10">
    <property type="entry name" value="Histone, subunit A"/>
    <property type="match status" value="1"/>
</dbReference>
<evidence type="ECO:0000259" key="3">
    <source>
        <dbReference type="Pfam" id="PF00125"/>
    </source>
</evidence>
<comment type="caution">
    <text evidence="4">The sequence shown here is derived from an EMBL/GenBank/DDBJ whole genome shotgun (WGS) entry which is preliminary data.</text>
</comment>
<dbReference type="GO" id="GO:0003677">
    <property type="term" value="F:DNA binding"/>
    <property type="evidence" value="ECO:0007669"/>
    <property type="project" value="InterPro"/>
</dbReference>
<feature type="compositionally biased region" description="Low complexity" evidence="2">
    <location>
        <begin position="1"/>
        <end position="12"/>
    </location>
</feature>
<proteinExistence type="inferred from homology"/>
<sequence length="493" mass="54349">MSRRSGSNNTRGSTEHLRNVIQSASTNNRPMNIRAEDIEQSPTQSTSSSSQSTERSSSSSSGVSIASISTIESEQSSENDESIDQPEKPSQSGSNKTPIKKRVPPTPSSPSLFDRSFYSNLLKESPARKPLPARASADVINSIRNTLHDINASHNINSTTPLSKPNTHISKKGAANLKHSPQLPSKSNLKPMLQKKQQSYSHVHSEESGSSDDDSDDSYENSRVLGTPNFHRKSDDEVSTEESEEDEEVDYQDNIPPTPTQLKPFGTAIKKSASQPQPKTTSNIQSTPPTPTPSLINGRPKKVVAPLPLPKRREPPPKTPTTPTRKNNPQLQASPKVAEEFSKFIKPTETLRNQQNLFKKPAASSSSSKSATQKITPIKKVSKTPSTPTTPTTPGGTKIKRRKKRITAEIRKFKFSTHFLIPKLPFARVVREIVQKYDKTLKLSALALEALQIMTETHAALLMEDSNISASHTRRVTIGVKDIRLRNRVRILL</sequence>
<dbReference type="GO" id="GO:0000786">
    <property type="term" value="C:nucleosome"/>
    <property type="evidence" value="ECO:0007669"/>
    <property type="project" value="InterPro"/>
</dbReference>
<dbReference type="InterPro" id="IPR007125">
    <property type="entry name" value="H2A/H2B/H3"/>
</dbReference>
<evidence type="ECO:0000256" key="1">
    <source>
        <dbReference type="ARBA" id="ARBA00010343"/>
    </source>
</evidence>
<feature type="compositionally biased region" description="Low complexity" evidence="2">
    <location>
        <begin position="40"/>
        <end position="74"/>
    </location>
</feature>
<feature type="compositionally biased region" description="Acidic residues" evidence="2">
    <location>
        <begin position="209"/>
        <end position="219"/>
    </location>
</feature>
<evidence type="ECO:0000313" key="5">
    <source>
        <dbReference type="Proteomes" id="UP001344447"/>
    </source>
</evidence>
<feature type="compositionally biased region" description="Polar residues" evidence="2">
    <location>
        <begin position="272"/>
        <end position="287"/>
    </location>
</feature>
<dbReference type="InterPro" id="IPR000164">
    <property type="entry name" value="Histone_H3/CENP-A"/>
</dbReference>
<evidence type="ECO:0000313" key="4">
    <source>
        <dbReference type="EMBL" id="KAK5582750.1"/>
    </source>
</evidence>
<feature type="region of interest" description="Disordered" evidence="2">
    <location>
        <begin position="175"/>
        <end position="337"/>
    </location>
</feature>
<dbReference type="Pfam" id="PF00125">
    <property type="entry name" value="Histone"/>
    <property type="match status" value="1"/>
</dbReference>
<feature type="domain" description="Core Histone H2A/H2B/H3" evidence="3">
    <location>
        <begin position="405"/>
        <end position="485"/>
    </location>
</feature>
<comment type="similarity">
    <text evidence="1">Belongs to the histone H3 family.</text>
</comment>
<dbReference type="GO" id="GO:0046982">
    <property type="term" value="F:protein heterodimerization activity"/>
    <property type="evidence" value="ECO:0007669"/>
    <property type="project" value="InterPro"/>
</dbReference>
<protein>
    <recommendedName>
        <fullName evidence="3">Core Histone H2A/H2B/H3 domain-containing protein</fullName>
    </recommendedName>
</protein>
<dbReference type="PANTHER" id="PTHR45810:SF1">
    <property type="entry name" value="HISTONE H3-LIKE CENTROMERIC PROTEIN A"/>
    <property type="match status" value="1"/>
</dbReference>
<gene>
    <name evidence="4" type="ORF">RB653_004336</name>
</gene>
<dbReference type="AlphaFoldDB" id="A0AAN7UAB7"/>
<dbReference type="EMBL" id="JAVFKY010000001">
    <property type="protein sequence ID" value="KAK5582750.1"/>
    <property type="molecule type" value="Genomic_DNA"/>
</dbReference>
<feature type="compositionally biased region" description="Low complexity" evidence="2">
    <location>
        <begin position="359"/>
        <end position="397"/>
    </location>
</feature>
<feature type="region of interest" description="Disordered" evidence="2">
    <location>
        <begin position="1"/>
        <end position="114"/>
    </location>
</feature>
<dbReference type="GO" id="GO:0030527">
    <property type="term" value="F:structural constituent of chromatin"/>
    <property type="evidence" value="ECO:0007669"/>
    <property type="project" value="InterPro"/>
</dbReference>
<dbReference type="PANTHER" id="PTHR45810">
    <property type="entry name" value="HISTONE H3.2"/>
    <property type="match status" value="1"/>
</dbReference>
<feature type="compositionally biased region" description="Polar residues" evidence="2">
    <location>
        <begin position="152"/>
        <end position="168"/>
    </location>
</feature>
<dbReference type="SMART" id="SM00428">
    <property type="entry name" value="H3"/>
    <property type="match status" value="1"/>
</dbReference>
<dbReference type="SUPFAM" id="SSF47113">
    <property type="entry name" value="Histone-fold"/>
    <property type="match status" value="1"/>
</dbReference>
<reference evidence="4 5" key="1">
    <citation type="submission" date="2023-11" db="EMBL/GenBank/DDBJ databases">
        <title>Dfirmibasis_genome.</title>
        <authorList>
            <person name="Edelbroek B."/>
            <person name="Kjellin J."/>
            <person name="Jerlstrom-Hultqvist J."/>
            <person name="Soderbom F."/>
        </authorList>
    </citation>
    <scope>NUCLEOTIDE SEQUENCE [LARGE SCALE GENOMIC DNA]</scope>
    <source>
        <strain evidence="4 5">TNS-C-14</strain>
    </source>
</reference>
<dbReference type="Proteomes" id="UP001344447">
    <property type="component" value="Unassembled WGS sequence"/>
</dbReference>
<evidence type="ECO:0000256" key="2">
    <source>
        <dbReference type="SAM" id="MobiDB-lite"/>
    </source>
</evidence>
<feature type="compositionally biased region" description="Acidic residues" evidence="2">
    <location>
        <begin position="237"/>
        <end position="251"/>
    </location>
</feature>
<organism evidence="4 5">
    <name type="scientific">Dictyostelium firmibasis</name>
    <dbReference type="NCBI Taxonomy" id="79012"/>
    <lineage>
        <taxon>Eukaryota</taxon>
        <taxon>Amoebozoa</taxon>
        <taxon>Evosea</taxon>
        <taxon>Eumycetozoa</taxon>
        <taxon>Dictyostelia</taxon>
        <taxon>Dictyosteliales</taxon>
        <taxon>Dictyosteliaceae</taxon>
        <taxon>Dictyostelium</taxon>
    </lineage>
</organism>
<dbReference type="InterPro" id="IPR009072">
    <property type="entry name" value="Histone-fold"/>
</dbReference>
<feature type="compositionally biased region" description="Acidic residues" evidence="2">
    <location>
        <begin position="75"/>
        <end position="84"/>
    </location>
</feature>
<keyword evidence="5" id="KW-1185">Reference proteome</keyword>
<accession>A0AAN7UAB7</accession>